<dbReference type="SUPFAM" id="SSF109604">
    <property type="entry name" value="HD-domain/PDEase-like"/>
    <property type="match status" value="1"/>
</dbReference>
<sequence length="201" mass="23080">MNQFRQIVNLLNEIGMLAQIPRSGFAFLGTGKQSIAEHSYRVSLVAHALAHLMGGPIDRYKLVMMCLLHDLPESRIGDLNYVQKKYVTPNISKALHDLSNESVLGPEIVNWIEEYEKGESLEAQIAHDADQIEFLLVLKREQELGHQKALEWFQRVRQRIKTKVGIKLVETILETSTDQWWIKNPDDPHWIDGGKKPHIHS</sequence>
<comment type="cofactor">
    <cofactor evidence="2">
        <name>Mn(2+)</name>
        <dbReference type="ChEBI" id="CHEBI:29035"/>
    </cofactor>
</comment>
<evidence type="ECO:0000256" key="3">
    <source>
        <dbReference type="ARBA" id="ARBA00001941"/>
    </source>
</evidence>
<dbReference type="Gene3D" id="1.10.3210.10">
    <property type="entry name" value="Hypothetical protein af1432"/>
    <property type="match status" value="1"/>
</dbReference>
<dbReference type="PANTHER" id="PTHR11845:SF13">
    <property type="entry name" value="5'-DEOXYNUCLEOTIDASE HDDC2"/>
    <property type="match status" value="1"/>
</dbReference>
<comment type="catalytic activity">
    <reaction evidence="1">
        <text>a 2'-deoxyribonucleoside 5'-phosphate + H2O = a 2'-deoxyribonucleoside + phosphate</text>
        <dbReference type="Rhea" id="RHEA:36167"/>
        <dbReference type="ChEBI" id="CHEBI:15377"/>
        <dbReference type="ChEBI" id="CHEBI:18274"/>
        <dbReference type="ChEBI" id="CHEBI:43474"/>
        <dbReference type="ChEBI" id="CHEBI:65317"/>
        <dbReference type="EC" id="3.1.3.89"/>
    </reaction>
</comment>
<gene>
    <name evidence="9" type="ORF">DB44_GD00130</name>
</gene>
<dbReference type="RefSeq" id="WP_039360921.1">
    <property type="nucleotide sequence ID" value="NZ_JSAN01000149.1"/>
</dbReference>
<dbReference type="GO" id="GO:0005737">
    <property type="term" value="C:cytoplasm"/>
    <property type="evidence" value="ECO:0007669"/>
    <property type="project" value="TreeGrafter"/>
</dbReference>
<name>A0A0C1H740_9BACT</name>
<evidence type="ECO:0000313" key="10">
    <source>
        <dbReference type="Proteomes" id="UP000031465"/>
    </source>
</evidence>
<evidence type="ECO:0000256" key="5">
    <source>
        <dbReference type="ARBA" id="ARBA00012964"/>
    </source>
</evidence>
<comment type="caution">
    <text evidence="9">The sequence shown here is derived from an EMBL/GenBank/DDBJ whole genome shotgun (WGS) entry which is preliminary data.</text>
</comment>
<keyword evidence="7" id="KW-0378">Hydrolase</keyword>
<evidence type="ECO:0000313" key="9">
    <source>
        <dbReference type="EMBL" id="KIC70738.1"/>
    </source>
</evidence>
<accession>A0A0C1H740</accession>
<reference evidence="9 10" key="1">
    <citation type="journal article" date="2014" name="Mol. Biol. Evol.">
        <title>Massive expansion of Ubiquitination-related gene families within the Chlamydiae.</title>
        <authorList>
            <person name="Domman D."/>
            <person name="Collingro A."/>
            <person name="Lagkouvardos I."/>
            <person name="Gehre L."/>
            <person name="Weinmaier T."/>
            <person name="Rattei T."/>
            <person name="Subtil A."/>
            <person name="Horn M."/>
        </authorList>
    </citation>
    <scope>NUCLEOTIDE SEQUENCE [LARGE SCALE GENOMIC DNA]</scope>
    <source>
        <strain evidence="9 10">EI2</strain>
    </source>
</reference>
<proteinExistence type="predicted"/>
<dbReference type="GO" id="GO:0002953">
    <property type="term" value="F:5'-deoxynucleotidase activity"/>
    <property type="evidence" value="ECO:0007669"/>
    <property type="project" value="UniProtKB-EC"/>
</dbReference>
<dbReference type="InterPro" id="IPR006674">
    <property type="entry name" value="HD_domain"/>
</dbReference>
<comment type="subunit">
    <text evidence="4">Homodimer.</text>
</comment>
<evidence type="ECO:0000256" key="2">
    <source>
        <dbReference type="ARBA" id="ARBA00001936"/>
    </source>
</evidence>
<dbReference type="PANTHER" id="PTHR11845">
    <property type="entry name" value="5'-DEOXYNUCLEOTIDASE HDDC2"/>
    <property type="match status" value="1"/>
</dbReference>
<dbReference type="PATRIC" id="fig|362787.3.peg.2056"/>
<dbReference type="InterPro" id="IPR003607">
    <property type="entry name" value="HD/PDEase_dom"/>
</dbReference>
<dbReference type="Proteomes" id="UP000031465">
    <property type="component" value="Unassembled WGS sequence"/>
</dbReference>
<evidence type="ECO:0000256" key="1">
    <source>
        <dbReference type="ARBA" id="ARBA00001638"/>
    </source>
</evidence>
<dbReference type="SMART" id="SM00471">
    <property type="entry name" value="HDc"/>
    <property type="match status" value="1"/>
</dbReference>
<keyword evidence="6" id="KW-0479">Metal-binding</keyword>
<evidence type="ECO:0000256" key="7">
    <source>
        <dbReference type="ARBA" id="ARBA00022801"/>
    </source>
</evidence>
<dbReference type="GO" id="GO:0046872">
    <property type="term" value="F:metal ion binding"/>
    <property type="evidence" value="ECO:0007669"/>
    <property type="project" value="UniProtKB-KW"/>
</dbReference>
<dbReference type="EMBL" id="JSAN01000149">
    <property type="protein sequence ID" value="KIC70738.1"/>
    <property type="molecule type" value="Genomic_DNA"/>
</dbReference>
<organism evidence="9 10">
    <name type="scientific">Candidatus Protochlamydia amoebophila</name>
    <dbReference type="NCBI Taxonomy" id="362787"/>
    <lineage>
        <taxon>Bacteria</taxon>
        <taxon>Pseudomonadati</taxon>
        <taxon>Chlamydiota</taxon>
        <taxon>Chlamydiia</taxon>
        <taxon>Parachlamydiales</taxon>
        <taxon>Parachlamydiaceae</taxon>
        <taxon>Candidatus Protochlamydia</taxon>
    </lineage>
</organism>
<evidence type="ECO:0000256" key="4">
    <source>
        <dbReference type="ARBA" id="ARBA00011738"/>
    </source>
</evidence>
<dbReference type="EC" id="3.1.3.89" evidence="5"/>
<protein>
    <recommendedName>
        <fullName evidence="5">5'-deoxynucleotidase</fullName>
        <ecNumber evidence="5">3.1.3.89</ecNumber>
    </recommendedName>
</protein>
<dbReference type="InterPro" id="IPR039356">
    <property type="entry name" value="YfbR/HDDC2"/>
</dbReference>
<comment type="cofactor">
    <cofactor evidence="3">
        <name>Co(2+)</name>
        <dbReference type="ChEBI" id="CHEBI:48828"/>
    </cofactor>
</comment>
<feature type="domain" description="HD/PDEase" evidence="8">
    <location>
        <begin position="31"/>
        <end position="144"/>
    </location>
</feature>
<evidence type="ECO:0000259" key="8">
    <source>
        <dbReference type="SMART" id="SM00471"/>
    </source>
</evidence>
<evidence type="ECO:0000256" key="6">
    <source>
        <dbReference type="ARBA" id="ARBA00022723"/>
    </source>
</evidence>
<dbReference type="AlphaFoldDB" id="A0A0C1H740"/>
<dbReference type="Pfam" id="PF13023">
    <property type="entry name" value="HD_3"/>
    <property type="match status" value="1"/>
</dbReference>